<evidence type="ECO:0000313" key="3">
    <source>
        <dbReference type="Proteomes" id="UP000006038"/>
    </source>
</evidence>
<protein>
    <submittedName>
        <fullName evidence="2">Uncharacterized protein</fullName>
    </submittedName>
</protein>
<dbReference type="Proteomes" id="UP000006038">
    <property type="component" value="Unassembled WGS sequence"/>
</dbReference>
<sequence length="77" mass="8196">MDRGPLLILLVTSGMSTTHLLVMVLLLLLHFCGCPNSMFAVFLSMFGSVKDDALNTMEAMSIPAGISSGIAERIPVV</sequence>
<dbReference type="AlphaFoldDB" id="J3LH18"/>
<keyword evidence="1" id="KW-0472">Membrane</keyword>
<accession>J3LH18</accession>
<evidence type="ECO:0000313" key="2">
    <source>
        <dbReference type="EnsemblPlants" id="OB02G39350.1"/>
    </source>
</evidence>
<evidence type="ECO:0000256" key="1">
    <source>
        <dbReference type="SAM" id="Phobius"/>
    </source>
</evidence>
<dbReference type="Gramene" id="OB02G39350.1">
    <property type="protein sequence ID" value="OB02G39350.1"/>
    <property type="gene ID" value="OB02G39350"/>
</dbReference>
<name>J3LH18_ORYBR</name>
<proteinExistence type="predicted"/>
<dbReference type="HOGENOM" id="CLU_2642046_0_0_1"/>
<dbReference type="EnsemblPlants" id="OB02G39350.1">
    <property type="protein sequence ID" value="OB02G39350.1"/>
    <property type="gene ID" value="OB02G39350"/>
</dbReference>
<keyword evidence="1" id="KW-0812">Transmembrane</keyword>
<reference evidence="2" key="1">
    <citation type="submission" date="2013-04" db="UniProtKB">
        <authorList>
            <consortium name="EnsemblPlants"/>
        </authorList>
    </citation>
    <scope>IDENTIFICATION</scope>
</reference>
<keyword evidence="1" id="KW-1133">Transmembrane helix</keyword>
<organism evidence="2">
    <name type="scientific">Oryza brachyantha</name>
    <name type="common">malo sina</name>
    <dbReference type="NCBI Taxonomy" id="4533"/>
    <lineage>
        <taxon>Eukaryota</taxon>
        <taxon>Viridiplantae</taxon>
        <taxon>Streptophyta</taxon>
        <taxon>Embryophyta</taxon>
        <taxon>Tracheophyta</taxon>
        <taxon>Spermatophyta</taxon>
        <taxon>Magnoliopsida</taxon>
        <taxon>Liliopsida</taxon>
        <taxon>Poales</taxon>
        <taxon>Poaceae</taxon>
        <taxon>BOP clade</taxon>
        <taxon>Oryzoideae</taxon>
        <taxon>Oryzeae</taxon>
        <taxon>Oryzinae</taxon>
        <taxon>Oryza</taxon>
    </lineage>
</organism>
<feature type="transmembrane region" description="Helical" evidence="1">
    <location>
        <begin position="6"/>
        <end position="29"/>
    </location>
</feature>
<keyword evidence="3" id="KW-1185">Reference proteome</keyword>